<evidence type="ECO:0000256" key="5">
    <source>
        <dbReference type="SAM" id="MobiDB-lite"/>
    </source>
</evidence>
<dbReference type="InterPro" id="IPR020103">
    <property type="entry name" value="PsdUridine_synth_cat_dom_sf"/>
</dbReference>
<evidence type="ECO:0000256" key="3">
    <source>
        <dbReference type="ARBA" id="ARBA00023235"/>
    </source>
</evidence>
<dbReference type="EMBL" id="NSKD01000003">
    <property type="protein sequence ID" value="PAU80704.1"/>
    <property type="molecule type" value="Genomic_DNA"/>
</dbReference>
<dbReference type="AlphaFoldDB" id="A0A2A2F7J9"/>
<dbReference type="GO" id="GO:0160150">
    <property type="term" value="F:tRNA pseudouridine(13) synthase activity"/>
    <property type="evidence" value="ECO:0007669"/>
    <property type="project" value="UniProtKB-EC"/>
</dbReference>
<comment type="catalytic activity">
    <reaction evidence="4">
        <text>uridine(13) in tRNA = pseudouridine(13) in tRNA</text>
        <dbReference type="Rhea" id="RHEA:42540"/>
        <dbReference type="Rhea" id="RHEA-COMP:10105"/>
        <dbReference type="Rhea" id="RHEA-COMP:10106"/>
        <dbReference type="ChEBI" id="CHEBI:65314"/>
        <dbReference type="ChEBI" id="CHEBI:65315"/>
        <dbReference type="EC" id="5.4.99.27"/>
    </reaction>
</comment>
<dbReference type="PANTHER" id="PTHR47811:SF1">
    <property type="entry name" value="TRNA PSEUDOURIDINE SYNTHASE D"/>
    <property type="match status" value="1"/>
</dbReference>
<evidence type="ECO:0000256" key="2">
    <source>
        <dbReference type="ARBA" id="ARBA00022694"/>
    </source>
</evidence>
<evidence type="ECO:0000313" key="7">
    <source>
        <dbReference type="EMBL" id="PAU80704.1"/>
    </source>
</evidence>
<dbReference type="InterPro" id="IPR050170">
    <property type="entry name" value="TruD_pseudoU_synthase"/>
</dbReference>
<evidence type="ECO:0000313" key="8">
    <source>
        <dbReference type="Proteomes" id="UP000218896"/>
    </source>
</evidence>
<dbReference type="GO" id="GO:0031119">
    <property type="term" value="P:tRNA pseudouridine synthesis"/>
    <property type="evidence" value="ECO:0007669"/>
    <property type="project" value="UniProtKB-UniRule"/>
</dbReference>
<accession>A0A2A2F7J9</accession>
<keyword evidence="8" id="KW-1185">Reference proteome</keyword>
<dbReference type="Proteomes" id="UP000218896">
    <property type="component" value="Unassembled WGS sequence"/>
</dbReference>
<feature type="region of interest" description="Disordered" evidence="5">
    <location>
        <begin position="231"/>
        <end position="251"/>
    </location>
</feature>
<dbReference type="InterPro" id="IPR042214">
    <property type="entry name" value="TruD_catalytic"/>
</dbReference>
<dbReference type="InterPro" id="IPR011760">
    <property type="entry name" value="PsdUridine_synth_TruD_insert"/>
</dbReference>
<dbReference type="HAMAP" id="MF_01082">
    <property type="entry name" value="TruD"/>
    <property type="match status" value="1"/>
</dbReference>
<dbReference type="Gene3D" id="3.30.2350.20">
    <property type="entry name" value="TruD, catalytic domain"/>
    <property type="match status" value="2"/>
</dbReference>
<dbReference type="PANTHER" id="PTHR47811">
    <property type="entry name" value="TRNA PSEUDOURIDINE SYNTHASE D"/>
    <property type="match status" value="1"/>
</dbReference>
<dbReference type="PROSITE" id="PS50984">
    <property type="entry name" value="TRUD"/>
    <property type="match status" value="1"/>
</dbReference>
<comment type="similarity">
    <text evidence="1 4">Belongs to the pseudouridine synthase TruD family.</text>
</comment>
<dbReference type="PROSITE" id="PS01268">
    <property type="entry name" value="UPF0024"/>
    <property type="match status" value="1"/>
</dbReference>
<feature type="domain" description="TRUD" evidence="6">
    <location>
        <begin position="169"/>
        <end position="334"/>
    </location>
</feature>
<evidence type="ECO:0000259" key="6">
    <source>
        <dbReference type="PROSITE" id="PS50984"/>
    </source>
</evidence>
<dbReference type="SUPFAM" id="SSF55120">
    <property type="entry name" value="Pseudouridine synthase"/>
    <property type="match status" value="1"/>
</dbReference>
<proteinExistence type="inferred from homology"/>
<keyword evidence="2 4" id="KW-0819">tRNA processing</keyword>
<reference evidence="7 8" key="1">
    <citation type="submission" date="2017-08" db="EMBL/GenBank/DDBJ databases">
        <title>Halovibrio sewagensis sp. nov., isolated from wastewater of high salinity.</title>
        <authorList>
            <person name="Dong X."/>
            <person name="Zhang G."/>
        </authorList>
    </citation>
    <scope>NUCLEOTIDE SEQUENCE [LARGE SCALE GENOMIC DNA]</scope>
    <source>
        <strain evidence="7 8">YL5-2</strain>
    </source>
</reference>
<evidence type="ECO:0000256" key="1">
    <source>
        <dbReference type="ARBA" id="ARBA00007953"/>
    </source>
</evidence>
<organism evidence="7 8">
    <name type="scientific">Halovibrio salipaludis</name>
    <dbReference type="NCBI Taxonomy" id="2032626"/>
    <lineage>
        <taxon>Bacteria</taxon>
        <taxon>Pseudomonadati</taxon>
        <taxon>Pseudomonadota</taxon>
        <taxon>Gammaproteobacteria</taxon>
        <taxon>Oceanospirillales</taxon>
        <taxon>Halomonadaceae</taxon>
        <taxon>Halovibrio</taxon>
    </lineage>
</organism>
<comment type="caution">
    <text evidence="7">The sequence shown here is derived from an EMBL/GenBank/DDBJ whole genome shotgun (WGS) entry which is preliminary data.</text>
</comment>
<dbReference type="InterPro" id="IPR001656">
    <property type="entry name" value="PsdUridine_synth_TruD"/>
</dbReference>
<gene>
    <name evidence="4" type="primary">truD</name>
    <name evidence="7" type="ORF">CK501_09840</name>
</gene>
<keyword evidence="3 4" id="KW-0413">Isomerase</keyword>
<dbReference type="GO" id="GO:0005829">
    <property type="term" value="C:cytosol"/>
    <property type="evidence" value="ECO:0007669"/>
    <property type="project" value="TreeGrafter"/>
</dbReference>
<name>A0A2A2F7J9_9GAMM</name>
<dbReference type="GO" id="GO:0003723">
    <property type="term" value="F:RNA binding"/>
    <property type="evidence" value="ECO:0007669"/>
    <property type="project" value="InterPro"/>
</dbReference>
<feature type="active site" description="Nucleophile" evidence="4">
    <location>
        <position position="93"/>
    </location>
</feature>
<dbReference type="Pfam" id="PF01142">
    <property type="entry name" value="TruD"/>
    <property type="match status" value="1"/>
</dbReference>
<protein>
    <recommendedName>
        <fullName evidence="4">tRNA pseudouridine synthase D</fullName>
        <ecNumber evidence="4">5.4.99.27</ecNumber>
    </recommendedName>
    <alternativeName>
        <fullName evidence="4">tRNA pseudouridine(13) synthase</fullName>
    </alternativeName>
    <alternativeName>
        <fullName evidence="4">tRNA pseudouridylate synthase D</fullName>
    </alternativeName>
    <alternativeName>
        <fullName evidence="4">tRNA-uridine isomerase D</fullName>
    </alternativeName>
</protein>
<comment type="function">
    <text evidence="4">Responsible for synthesis of pseudouridine from uracil-13 in transfer RNAs.</text>
</comment>
<dbReference type="EC" id="5.4.99.27" evidence="4"/>
<sequence>MSGRKPSQRRGLVTGWRLDWPRAGGEPVGTGRIRVDPGDFGVTENLGWSPDGEGEHLLIQLEKSGDNTDWVARGLARVCGCPAAAVGYAGRKDRHAVTRQWFSLPCPPGRADDVLQAVSAQWRVLSVDRHSRKLRTGELAGNRFRIRVRDLEADSAALAARWQALANSGCPNYFGRQRFGRDGANLEAAAQLDPQRLKRPRERARSGMLLSAVRSWLFNEWLAGRLAAGDWRQQREGDPETSPSGPMFGDDSCGAEGALAEAELAFAGQYPEFMALLRATRMRPARRSLALKPLDCALEQEGDSAVFDFFLPAGGFATVVLTEILDLEDGSRTP</sequence>
<dbReference type="InterPro" id="IPR020119">
    <property type="entry name" value="PsdUridine_synth_TruD_CS"/>
</dbReference>
<evidence type="ECO:0000256" key="4">
    <source>
        <dbReference type="HAMAP-Rule" id="MF_01082"/>
    </source>
</evidence>